<name>A0AAD6YB20_9AGAR</name>
<evidence type="ECO:0000313" key="2">
    <source>
        <dbReference type="Proteomes" id="UP001219525"/>
    </source>
</evidence>
<organism evidence="1 2">
    <name type="scientific">Mycena pura</name>
    <dbReference type="NCBI Taxonomy" id="153505"/>
    <lineage>
        <taxon>Eukaryota</taxon>
        <taxon>Fungi</taxon>
        <taxon>Dikarya</taxon>
        <taxon>Basidiomycota</taxon>
        <taxon>Agaricomycotina</taxon>
        <taxon>Agaricomycetes</taxon>
        <taxon>Agaricomycetidae</taxon>
        <taxon>Agaricales</taxon>
        <taxon>Marasmiineae</taxon>
        <taxon>Mycenaceae</taxon>
        <taxon>Mycena</taxon>
    </lineage>
</organism>
<evidence type="ECO:0008006" key="3">
    <source>
        <dbReference type="Google" id="ProtNLM"/>
    </source>
</evidence>
<protein>
    <recommendedName>
        <fullName evidence="3">F-box domain-containing protein</fullName>
    </recommendedName>
</protein>
<accession>A0AAD6YB20</accession>
<dbReference type="Proteomes" id="UP001219525">
    <property type="component" value="Unassembled WGS sequence"/>
</dbReference>
<sequence length="232" mass="26311">MSLLRLSPELHLSVFCHLSLPEKNCLRLVCHLFNNLLCLDVPLAQLQVAEKKKTIFLVEGAKKGHIGREPFIVRNPRISVADSGDKHILMDIYYPKFMRNDDEDTPTDNEWEIHIHMNELSLECENILPSDSTRLVKSISYDSLRGKLLKASAGLFRTRFRCPECSNSRSVCPGCGGFSRRFSDLFCSCGWPMPCPVCIGFGVAYNAKDIQDDDAELNELWKEINEMLAEDA</sequence>
<dbReference type="InterPro" id="IPR036047">
    <property type="entry name" value="F-box-like_dom_sf"/>
</dbReference>
<reference evidence="1" key="1">
    <citation type="submission" date="2023-03" db="EMBL/GenBank/DDBJ databases">
        <title>Massive genome expansion in bonnet fungi (Mycena s.s.) driven by repeated elements and novel gene families across ecological guilds.</title>
        <authorList>
            <consortium name="Lawrence Berkeley National Laboratory"/>
            <person name="Harder C.B."/>
            <person name="Miyauchi S."/>
            <person name="Viragh M."/>
            <person name="Kuo A."/>
            <person name="Thoen E."/>
            <person name="Andreopoulos B."/>
            <person name="Lu D."/>
            <person name="Skrede I."/>
            <person name="Drula E."/>
            <person name="Henrissat B."/>
            <person name="Morin E."/>
            <person name="Kohler A."/>
            <person name="Barry K."/>
            <person name="LaButti K."/>
            <person name="Morin E."/>
            <person name="Salamov A."/>
            <person name="Lipzen A."/>
            <person name="Mereny Z."/>
            <person name="Hegedus B."/>
            <person name="Baldrian P."/>
            <person name="Stursova M."/>
            <person name="Weitz H."/>
            <person name="Taylor A."/>
            <person name="Grigoriev I.V."/>
            <person name="Nagy L.G."/>
            <person name="Martin F."/>
            <person name="Kauserud H."/>
        </authorList>
    </citation>
    <scope>NUCLEOTIDE SEQUENCE</scope>
    <source>
        <strain evidence="1">9144</strain>
    </source>
</reference>
<gene>
    <name evidence="1" type="ORF">GGX14DRAFT_449195</name>
</gene>
<dbReference type="EMBL" id="JARJCW010000026">
    <property type="protein sequence ID" value="KAJ7211154.1"/>
    <property type="molecule type" value="Genomic_DNA"/>
</dbReference>
<dbReference type="CDD" id="cd09917">
    <property type="entry name" value="F-box_SF"/>
    <property type="match status" value="1"/>
</dbReference>
<evidence type="ECO:0000313" key="1">
    <source>
        <dbReference type="EMBL" id="KAJ7211154.1"/>
    </source>
</evidence>
<dbReference type="AlphaFoldDB" id="A0AAD6YB20"/>
<proteinExistence type="predicted"/>
<keyword evidence="2" id="KW-1185">Reference proteome</keyword>
<comment type="caution">
    <text evidence="1">The sequence shown here is derived from an EMBL/GenBank/DDBJ whole genome shotgun (WGS) entry which is preliminary data.</text>
</comment>
<dbReference type="SUPFAM" id="SSF81383">
    <property type="entry name" value="F-box domain"/>
    <property type="match status" value="1"/>
</dbReference>